<sequence>MTQAYGSTSNLPIEIQHCALLQLLANSLVLAQTAPYLSCFDVLNLAATSRAFRFLIFHSPNVFRRLELSNVKTAQFDVDGVDHGGEVWRNVQLDETLTEDDFYSGPLRGIFQNLRRIDVLKDVQVLSLDGLSVTAELVHEILTDPSFSVRILSIRGVKNLNERRLCSTLRYACRESRPEGTPRLKGLYVFGPKDPAPASASSGGSRSPSPTSPAGVAAAWNARSQNALTAALAEESEAWYERRGGQFANRIDPEWASTLVACAGIIAFDSVLCAGPRHFNSPAWGAFHIENSSAAPSSSIPKGHVSRSCWECGMNCKECIEYTQRVCRRCGGGYCIIHNEGSNMFACDWCVGKNRAIRNRDLY</sequence>
<reference evidence="2 3" key="1">
    <citation type="submission" date="2018-04" db="EMBL/GenBank/DDBJ databases">
        <authorList>
            <person name="Huttner S."/>
            <person name="Dainat J."/>
        </authorList>
    </citation>
    <scope>NUCLEOTIDE SEQUENCE [LARGE SCALE GENOMIC DNA]</scope>
</reference>
<name>A0A3S4BAX9_9PEZI</name>
<accession>A0A3S4BAX9</accession>
<dbReference type="EMBL" id="OUUZ01000018">
    <property type="protein sequence ID" value="SPQ26685.1"/>
    <property type="molecule type" value="Genomic_DNA"/>
</dbReference>
<dbReference type="AlphaFoldDB" id="A0A3S4BAX9"/>
<feature type="region of interest" description="Disordered" evidence="1">
    <location>
        <begin position="195"/>
        <end position="216"/>
    </location>
</feature>
<proteinExistence type="predicted"/>
<gene>
    <name evidence="2" type="ORF">TT172_LOCUS9104</name>
</gene>
<evidence type="ECO:0000313" key="3">
    <source>
        <dbReference type="Proteomes" id="UP000289323"/>
    </source>
</evidence>
<feature type="compositionally biased region" description="Low complexity" evidence="1">
    <location>
        <begin position="195"/>
        <end position="215"/>
    </location>
</feature>
<evidence type="ECO:0000313" key="2">
    <source>
        <dbReference type="EMBL" id="SPQ26685.1"/>
    </source>
</evidence>
<dbReference type="Proteomes" id="UP000289323">
    <property type="component" value="Unassembled WGS sequence"/>
</dbReference>
<evidence type="ECO:0000256" key="1">
    <source>
        <dbReference type="SAM" id="MobiDB-lite"/>
    </source>
</evidence>
<organism evidence="2 3">
    <name type="scientific">Thermothielavioides terrestris</name>
    <dbReference type="NCBI Taxonomy" id="2587410"/>
    <lineage>
        <taxon>Eukaryota</taxon>
        <taxon>Fungi</taxon>
        <taxon>Dikarya</taxon>
        <taxon>Ascomycota</taxon>
        <taxon>Pezizomycotina</taxon>
        <taxon>Sordariomycetes</taxon>
        <taxon>Sordariomycetidae</taxon>
        <taxon>Sordariales</taxon>
        <taxon>Chaetomiaceae</taxon>
        <taxon>Thermothielavioides</taxon>
    </lineage>
</organism>
<protein>
    <submittedName>
        <fullName evidence="2">Ccb74587-41ff-4ee5-926b-3646c8867fea</fullName>
    </submittedName>
</protein>